<evidence type="ECO:0000259" key="11">
    <source>
        <dbReference type="PROSITE" id="PS50110"/>
    </source>
</evidence>
<evidence type="ECO:0000313" key="14">
    <source>
        <dbReference type="Proteomes" id="UP001174909"/>
    </source>
</evidence>
<evidence type="ECO:0000256" key="9">
    <source>
        <dbReference type="PROSITE-ProRule" id="PRU00169"/>
    </source>
</evidence>
<dbReference type="PROSITE" id="PS50110">
    <property type="entry name" value="RESPONSE_REGULATORY"/>
    <property type="match status" value="1"/>
</dbReference>
<dbReference type="Proteomes" id="UP001174909">
    <property type="component" value="Unassembled WGS sequence"/>
</dbReference>
<name>A0AA35STV8_GEOBA</name>
<feature type="domain" description="OmpR/PhoB-type" evidence="12">
    <location>
        <begin position="144"/>
        <end position="244"/>
    </location>
</feature>
<dbReference type="GO" id="GO:0000976">
    <property type="term" value="F:transcription cis-regulatory region binding"/>
    <property type="evidence" value="ECO:0007669"/>
    <property type="project" value="TreeGrafter"/>
</dbReference>
<dbReference type="AlphaFoldDB" id="A0AA35STV8"/>
<dbReference type="SMART" id="SM00448">
    <property type="entry name" value="REC"/>
    <property type="match status" value="1"/>
</dbReference>
<evidence type="ECO:0000256" key="10">
    <source>
        <dbReference type="PROSITE-ProRule" id="PRU01091"/>
    </source>
</evidence>
<dbReference type="FunFam" id="3.40.50.2300:FF:000001">
    <property type="entry name" value="DNA-binding response regulator PhoB"/>
    <property type="match status" value="1"/>
</dbReference>
<keyword evidence="6 10" id="KW-0238">DNA-binding</keyword>
<dbReference type="InterPro" id="IPR011006">
    <property type="entry name" value="CheY-like_superfamily"/>
</dbReference>
<evidence type="ECO:0000256" key="4">
    <source>
        <dbReference type="ARBA" id="ARBA00023012"/>
    </source>
</evidence>
<dbReference type="SUPFAM" id="SSF46894">
    <property type="entry name" value="C-terminal effector domain of the bipartite response regulators"/>
    <property type="match status" value="1"/>
</dbReference>
<dbReference type="CDD" id="cd00383">
    <property type="entry name" value="trans_reg_C"/>
    <property type="match status" value="1"/>
</dbReference>
<dbReference type="InterPro" id="IPR001789">
    <property type="entry name" value="Sig_transdc_resp-reg_receiver"/>
</dbReference>
<sequence>NRNQGSLVEVHVPERSVLVVEDEENLLEALRYNLEREGYQVHTATDGGEGLELARKINPSLILLDIMLPTLDGFEICRILRRESEVPILLLTAKGEEVDRVVGLELGADDYITKPFSIRELIARVRNTLRRTRYLEESHTGENEEQHFWTGSLEIDLNSHEARLAGEPLSLKPKEFDLLALLVANKGRAFTRDQILERVWGYDYIGQTRTVDVYISWLREKLQADPTTASSIVTIRGVGYRLDG</sequence>
<feature type="modified residue" description="4-aspartylphosphate" evidence="9">
    <location>
        <position position="65"/>
    </location>
</feature>
<proteinExistence type="predicted"/>
<evidence type="ECO:0000256" key="3">
    <source>
        <dbReference type="ARBA" id="ARBA00022553"/>
    </source>
</evidence>
<evidence type="ECO:0000256" key="8">
    <source>
        <dbReference type="ARBA" id="ARBA00032623"/>
    </source>
</evidence>
<evidence type="ECO:0000259" key="12">
    <source>
        <dbReference type="PROSITE" id="PS51755"/>
    </source>
</evidence>
<accession>A0AA35STV8</accession>
<organism evidence="13 14">
    <name type="scientific">Geodia barretti</name>
    <name type="common">Barrett's horny sponge</name>
    <dbReference type="NCBI Taxonomy" id="519541"/>
    <lineage>
        <taxon>Eukaryota</taxon>
        <taxon>Metazoa</taxon>
        <taxon>Porifera</taxon>
        <taxon>Demospongiae</taxon>
        <taxon>Heteroscleromorpha</taxon>
        <taxon>Tetractinellida</taxon>
        <taxon>Astrophorina</taxon>
        <taxon>Geodiidae</taxon>
        <taxon>Geodia</taxon>
    </lineage>
</organism>
<dbReference type="PANTHER" id="PTHR48111">
    <property type="entry name" value="REGULATOR OF RPOS"/>
    <property type="match status" value="1"/>
</dbReference>
<dbReference type="PANTHER" id="PTHR48111:SF40">
    <property type="entry name" value="PHOSPHATE REGULON TRANSCRIPTIONAL REGULATORY PROTEIN PHOB"/>
    <property type="match status" value="1"/>
</dbReference>
<dbReference type="Pfam" id="PF00072">
    <property type="entry name" value="Response_reg"/>
    <property type="match status" value="1"/>
</dbReference>
<feature type="DNA-binding region" description="OmpR/PhoB-type" evidence="10">
    <location>
        <begin position="144"/>
        <end position="244"/>
    </location>
</feature>
<protein>
    <recommendedName>
        <fullName evidence="2">Probable transcriptional regulator ycf27</fullName>
    </recommendedName>
    <alternativeName>
        <fullName evidence="8">OmpR-like protein</fullName>
    </alternativeName>
</protein>
<feature type="domain" description="Response regulatory" evidence="11">
    <location>
        <begin position="16"/>
        <end position="129"/>
    </location>
</feature>
<keyword evidence="3 9" id="KW-0597">Phosphoprotein</keyword>
<evidence type="ECO:0000313" key="13">
    <source>
        <dbReference type="EMBL" id="CAI8035594.1"/>
    </source>
</evidence>
<feature type="non-terminal residue" evidence="13">
    <location>
        <position position="1"/>
    </location>
</feature>
<dbReference type="PROSITE" id="PS51755">
    <property type="entry name" value="OMPR_PHOB"/>
    <property type="match status" value="1"/>
</dbReference>
<evidence type="ECO:0000256" key="5">
    <source>
        <dbReference type="ARBA" id="ARBA00023015"/>
    </source>
</evidence>
<gene>
    <name evidence="13" type="ORF">GBAR_LOCUS19943</name>
</gene>
<dbReference type="SUPFAM" id="SSF52172">
    <property type="entry name" value="CheY-like"/>
    <property type="match status" value="1"/>
</dbReference>
<dbReference type="Gene3D" id="3.40.50.2300">
    <property type="match status" value="1"/>
</dbReference>
<keyword evidence="7" id="KW-0804">Transcription</keyword>
<keyword evidence="4" id="KW-0902">Two-component regulatory system</keyword>
<dbReference type="InterPro" id="IPR016032">
    <property type="entry name" value="Sig_transdc_resp-reg_C-effctor"/>
</dbReference>
<dbReference type="InterPro" id="IPR001867">
    <property type="entry name" value="OmpR/PhoB-type_DNA-bd"/>
</dbReference>
<reference evidence="13" key="1">
    <citation type="submission" date="2023-03" db="EMBL/GenBank/DDBJ databases">
        <authorList>
            <person name="Steffen K."/>
            <person name="Cardenas P."/>
        </authorList>
    </citation>
    <scope>NUCLEOTIDE SEQUENCE</scope>
</reference>
<evidence type="ECO:0000256" key="2">
    <source>
        <dbReference type="ARBA" id="ARBA00015955"/>
    </source>
</evidence>
<comment type="function">
    <text evidence="1">Probable promoter-specific protein mediating the interaction between DNA and RNA polymerase.</text>
</comment>
<evidence type="ECO:0000256" key="7">
    <source>
        <dbReference type="ARBA" id="ARBA00023163"/>
    </source>
</evidence>
<keyword evidence="5" id="KW-0805">Transcription regulation</keyword>
<dbReference type="GO" id="GO:0006355">
    <property type="term" value="P:regulation of DNA-templated transcription"/>
    <property type="evidence" value="ECO:0007669"/>
    <property type="project" value="InterPro"/>
</dbReference>
<dbReference type="GO" id="GO:0005829">
    <property type="term" value="C:cytosol"/>
    <property type="evidence" value="ECO:0007669"/>
    <property type="project" value="TreeGrafter"/>
</dbReference>
<dbReference type="Pfam" id="PF00486">
    <property type="entry name" value="Trans_reg_C"/>
    <property type="match status" value="1"/>
</dbReference>
<dbReference type="EMBL" id="CASHTH010002811">
    <property type="protein sequence ID" value="CAI8035594.1"/>
    <property type="molecule type" value="Genomic_DNA"/>
</dbReference>
<evidence type="ECO:0000256" key="1">
    <source>
        <dbReference type="ARBA" id="ARBA00003612"/>
    </source>
</evidence>
<dbReference type="Gene3D" id="1.10.10.10">
    <property type="entry name" value="Winged helix-like DNA-binding domain superfamily/Winged helix DNA-binding domain"/>
    <property type="match status" value="1"/>
</dbReference>
<dbReference type="SMART" id="SM00862">
    <property type="entry name" value="Trans_reg_C"/>
    <property type="match status" value="1"/>
</dbReference>
<evidence type="ECO:0000256" key="6">
    <source>
        <dbReference type="ARBA" id="ARBA00023125"/>
    </source>
</evidence>
<dbReference type="Gene3D" id="6.10.250.690">
    <property type="match status" value="1"/>
</dbReference>
<dbReference type="GO" id="GO:0000156">
    <property type="term" value="F:phosphorelay response regulator activity"/>
    <property type="evidence" value="ECO:0007669"/>
    <property type="project" value="TreeGrafter"/>
</dbReference>
<dbReference type="InterPro" id="IPR036388">
    <property type="entry name" value="WH-like_DNA-bd_sf"/>
</dbReference>
<keyword evidence="14" id="KW-1185">Reference proteome</keyword>
<dbReference type="FunFam" id="1.10.10.10:FF:000018">
    <property type="entry name" value="DNA-binding response regulator ResD"/>
    <property type="match status" value="1"/>
</dbReference>
<comment type="caution">
    <text evidence="13">The sequence shown here is derived from an EMBL/GenBank/DDBJ whole genome shotgun (WGS) entry which is preliminary data.</text>
</comment>
<dbReference type="GO" id="GO:0032993">
    <property type="term" value="C:protein-DNA complex"/>
    <property type="evidence" value="ECO:0007669"/>
    <property type="project" value="TreeGrafter"/>
</dbReference>
<dbReference type="InterPro" id="IPR039420">
    <property type="entry name" value="WalR-like"/>
</dbReference>